<keyword evidence="2" id="KW-0677">Repeat</keyword>
<sequence>MNKQVFNNMSIWSFDFRNNHISQVEVGAFDGLYVKLDWSGTKLLLSNNKLEEINPDAFTLQDLRYLDLDNNSISRVRPGDLANLPNLLTLRLSGHKLQEIPNGVFNGSLIWFLDLSST</sequence>
<reference evidence="3" key="1">
    <citation type="journal article" date="2023" name="G3 (Bethesda)">
        <title>Whole genome assemblies of Zophobas morio and Tenebrio molitor.</title>
        <authorList>
            <person name="Kaur S."/>
            <person name="Stinson S.A."/>
            <person name="diCenzo G.C."/>
        </authorList>
    </citation>
    <scope>NUCLEOTIDE SEQUENCE</scope>
    <source>
        <strain evidence="3">QUZm001</strain>
    </source>
</reference>
<name>A0AA38IB20_9CUCU</name>
<dbReference type="InterPro" id="IPR032675">
    <property type="entry name" value="LRR_dom_sf"/>
</dbReference>
<dbReference type="PANTHER" id="PTHR24366">
    <property type="entry name" value="IG(IMMUNOGLOBULIN) AND LRR(LEUCINE RICH REPEAT) DOMAINS"/>
    <property type="match status" value="1"/>
</dbReference>
<evidence type="ECO:0000256" key="2">
    <source>
        <dbReference type="ARBA" id="ARBA00022737"/>
    </source>
</evidence>
<evidence type="ECO:0000313" key="3">
    <source>
        <dbReference type="EMBL" id="KAJ3653160.1"/>
    </source>
</evidence>
<dbReference type="Gene3D" id="3.80.10.10">
    <property type="entry name" value="Ribonuclease Inhibitor"/>
    <property type="match status" value="1"/>
</dbReference>
<protein>
    <submittedName>
        <fullName evidence="3">Uncharacterized protein</fullName>
    </submittedName>
</protein>
<keyword evidence="1" id="KW-0433">Leucine-rich repeat</keyword>
<dbReference type="PROSITE" id="PS51450">
    <property type="entry name" value="LRR"/>
    <property type="match status" value="1"/>
</dbReference>
<comment type="caution">
    <text evidence="3">The sequence shown here is derived from an EMBL/GenBank/DDBJ whole genome shotgun (WGS) entry which is preliminary data.</text>
</comment>
<proteinExistence type="predicted"/>
<evidence type="ECO:0000313" key="4">
    <source>
        <dbReference type="Proteomes" id="UP001168821"/>
    </source>
</evidence>
<dbReference type="Pfam" id="PF13855">
    <property type="entry name" value="LRR_8"/>
    <property type="match status" value="1"/>
</dbReference>
<dbReference type="SMART" id="SM00369">
    <property type="entry name" value="LRR_TYP"/>
    <property type="match status" value="2"/>
</dbReference>
<dbReference type="InterPro" id="IPR003591">
    <property type="entry name" value="Leu-rich_rpt_typical-subtyp"/>
</dbReference>
<gene>
    <name evidence="3" type="ORF">Zmor_019069</name>
</gene>
<dbReference type="SUPFAM" id="SSF52058">
    <property type="entry name" value="L domain-like"/>
    <property type="match status" value="1"/>
</dbReference>
<evidence type="ECO:0000256" key="1">
    <source>
        <dbReference type="ARBA" id="ARBA00022614"/>
    </source>
</evidence>
<dbReference type="EMBL" id="JALNTZ010000005">
    <property type="protein sequence ID" value="KAJ3653160.1"/>
    <property type="molecule type" value="Genomic_DNA"/>
</dbReference>
<keyword evidence="4" id="KW-1185">Reference proteome</keyword>
<dbReference type="AlphaFoldDB" id="A0AA38IB20"/>
<accession>A0AA38IB20</accession>
<dbReference type="Proteomes" id="UP001168821">
    <property type="component" value="Unassembled WGS sequence"/>
</dbReference>
<dbReference type="PANTHER" id="PTHR24366:SF96">
    <property type="entry name" value="LEUCINE RICH REPEAT CONTAINING 53"/>
    <property type="match status" value="1"/>
</dbReference>
<organism evidence="3 4">
    <name type="scientific">Zophobas morio</name>
    <dbReference type="NCBI Taxonomy" id="2755281"/>
    <lineage>
        <taxon>Eukaryota</taxon>
        <taxon>Metazoa</taxon>
        <taxon>Ecdysozoa</taxon>
        <taxon>Arthropoda</taxon>
        <taxon>Hexapoda</taxon>
        <taxon>Insecta</taxon>
        <taxon>Pterygota</taxon>
        <taxon>Neoptera</taxon>
        <taxon>Endopterygota</taxon>
        <taxon>Coleoptera</taxon>
        <taxon>Polyphaga</taxon>
        <taxon>Cucujiformia</taxon>
        <taxon>Tenebrionidae</taxon>
        <taxon>Zophobas</taxon>
    </lineage>
</organism>
<dbReference type="InterPro" id="IPR001611">
    <property type="entry name" value="Leu-rich_rpt"/>
</dbReference>